<proteinExistence type="predicted"/>
<dbReference type="AlphaFoldDB" id="A0A848D8S0"/>
<dbReference type="Proteomes" id="UP000606580">
    <property type="component" value="Unassembled WGS sequence"/>
</dbReference>
<evidence type="ECO:0000313" key="2">
    <source>
        <dbReference type="Proteomes" id="UP000606580"/>
    </source>
</evidence>
<comment type="caution">
    <text evidence="1">The sequence shown here is derived from an EMBL/GenBank/DDBJ whole genome shotgun (WGS) entry which is preliminary data.</text>
</comment>
<dbReference type="Pfam" id="PF11848">
    <property type="entry name" value="DUF3368"/>
    <property type="match status" value="1"/>
</dbReference>
<protein>
    <recommendedName>
        <fullName evidence="3">DUF3368 domain-containing protein</fullName>
    </recommendedName>
</protein>
<dbReference type="PANTHER" id="PTHR39550">
    <property type="entry name" value="SLL0658 PROTEIN"/>
    <property type="match status" value="1"/>
</dbReference>
<evidence type="ECO:0008006" key="3">
    <source>
        <dbReference type="Google" id="ProtNLM"/>
    </source>
</evidence>
<name>A0A848D8S0_9EURY</name>
<dbReference type="InterPro" id="IPR021799">
    <property type="entry name" value="PIN-like_prokaryotic"/>
</dbReference>
<gene>
    <name evidence="1" type="ORF">GIS02_01140</name>
</gene>
<reference evidence="1" key="1">
    <citation type="journal article" date="2020" name="MBio">
        <title>'Candidatus Ethanoperedens,' a Thermophilic Genus of Archaea Mediating the Anaerobic Oxidation of Ethane.</title>
        <authorList>
            <person name="Hahn C.J."/>
            <person name="Laso-Perez R."/>
            <person name="Vulcano F."/>
            <person name="Vaziourakis K.M."/>
            <person name="Stokke R."/>
            <person name="Steen I.H."/>
            <person name="Teske A."/>
            <person name="Boetius A."/>
            <person name="Liebeke M."/>
            <person name="Amann R."/>
            <person name="Knittel K."/>
            <person name="Wegener G."/>
        </authorList>
    </citation>
    <scope>NUCLEOTIDE SEQUENCE</scope>
    <source>
        <strain evidence="1">GoM-Arc1-LC-WB58</strain>
    </source>
</reference>
<dbReference type="PANTHER" id="PTHR39550:SF1">
    <property type="entry name" value="SLL0658 PROTEIN"/>
    <property type="match status" value="1"/>
</dbReference>
<sequence>MVKAVSNSGPIIHLSEVNCFDALQIADVVLPSAVYHEVTRYDKPGSKELQNSHIPVIQLNEEEMVFAKRLCGAYGIDVGEAEAIALCLSRKYQLFFTDDSDARDVGELYDIEVHGTAGIVARAQSLGLLSYEETKHAIHDLHERSSLYMTERVYRIVMDMIEKER</sequence>
<evidence type="ECO:0000313" key="1">
    <source>
        <dbReference type="EMBL" id="NMG82794.1"/>
    </source>
</evidence>
<dbReference type="EMBL" id="WNEG01000025">
    <property type="protein sequence ID" value="NMG82794.1"/>
    <property type="molecule type" value="Genomic_DNA"/>
</dbReference>
<organism evidence="1 2">
    <name type="scientific">Candidatus Ethanoperedens thermophilum</name>
    <dbReference type="NCBI Taxonomy" id="2766897"/>
    <lineage>
        <taxon>Archaea</taxon>
        <taxon>Methanobacteriati</taxon>
        <taxon>Methanobacteriota</taxon>
        <taxon>Stenosarchaea group</taxon>
        <taxon>Methanomicrobia</taxon>
        <taxon>Methanosarcinales</taxon>
        <taxon>Methanosarcinales incertae sedis</taxon>
        <taxon>GOM Arc I cluster</taxon>
        <taxon>Candidatus Ethanoperedens</taxon>
    </lineage>
</organism>
<accession>A0A848D8S0</accession>